<organism evidence="1">
    <name type="scientific">uncultured Caudovirales phage</name>
    <dbReference type="NCBI Taxonomy" id="2100421"/>
    <lineage>
        <taxon>Viruses</taxon>
        <taxon>Duplodnaviria</taxon>
        <taxon>Heunggongvirae</taxon>
        <taxon>Uroviricota</taxon>
        <taxon>Caudoviricetes</taxon>
        <taxon>Peduoviridae</taxon>
        <taxon>Maltschvirus</taxon>
        <taxon>Maltschvirus maltsch</taxon>
    </lineage>
</organism>
<gene>
    <name evidence="1" type="ORF">UFOVP395_177</name>
</gene>
<dbReference type="EMBL" id="LR796380">
    <property type="protein sequence ID" value="CAB4140842.1"/>
    <property type="molecule type" value="Genomic_DNA"/>
</dbReference>
<name>A0A6J5M3P8_9CAUD</name>
<proteinExistence type="predicted"/>
<sequence>MSAKSDAYEKAVADTINGIPGVTAIRPPGDTRLSDVLIVKYNNKAVNAWVEVKMSHSDNLSNPRVFYSNGRWQTTYKTPAAEAACNILNASNEAEQFIKNIAKFSGIPLRSIKIPTTQSGLKEEGAVPLAVMKSYFSQPGVNRYIANKENYNLGKLVTEHYTIGKKEPANYMQAGDDFYLISNANPLNLTKSIPLLKGSGDFKVRVSTRSAFYEVQAEIKIAKMPDSKYSMAPGTRKLNPFLSK</sequence>
<reference evidence="1" key="1">
    <citation type="submission" date="2020-04" db="EMBL/GenBank/DDBJ databases">
        <authorList>
            <person name="Chiriac C."/>
            <person name="Salcher M."/>
            <person name="Ghai R."/>
            <person name="Kavagutti S V."/>
        </authorList>
    </citation>
    <scope>NUCLEOTIDE SEQUENCE</scope>
</reference>
<accession>A0A6J5M3P8</accession>
<evidence type="ECO:0000313" key="1">
    <source>
        <dbReference type="EMBL" id="CAB4140842.1"/>
    </source>
</evidence>
<protein>
    <submittedName>
        <fullName evidence="1">Uncharacterized protein</fullName>
    </submittedName>
</protein>